<evidence type="ECO:0000259" key="2">
    <source>
        <dbReference type="Pfam" id="PF18962"/>
    </source>
</evidence>
<feature type="chain" id="PRO_5047502921" evidence="1">
    <location>
        <begin position="24"/>
        <end position="634"/>
    </location>
</feature>
<sequence length="634" mass="68833">MQKHLLYFLFIGCTILSGTLSKAQTIVSAGKNQLVTGNATSLQGTITGSGSGYEWSVETWPGWPDVTKKPTFSNGGPIIYNTLNPTISGLVTGTYKLKFSGIAQGVSRNHRFVYLYVTGSRGTPAFDIDFGTGTSSQTLSSYLTSIGSSGTTGLNYQHDGTACPNNGFYSILPQTYNTCFDNAWINANDHTTGNGSDRFLIVNANANTSGTYYEQTITNACDGAAYEFSVWVANLNKEGTTNCNSVGGYILPVINFNFYNADNGVLISSKSTGPIPMQTDRESDAWKRYSATVKIPAGVSRLRVNMTSNQGGCGNDFGLDDIQLTPYGQSISLNVTGGSGSGSGATVYERLYGSSFAIEATTQSVRLDDGSTYSLASPVYQWQRKNKFTGNAWVNVDGQTNATYNITNFAKADTGWYRILVASSGNIGEAGCRIISREIYLKGPDEATLPVTLGSFTVTKQNNNQALLKWTTFNEKENAYFEVYRSLNGVDFEQVGIVAGNGTTGLTNTYQFADDITGLEGIIYYRLKDIDFDGRGNFSKIISLRGDNNNPATISVYPNPFTTDIKLTLNNNREQSGTIRLTNITGQVLVSKKILLQRGENIVVLPGLDKLQKGLYVVEFISDEVKIIEKVMKQ</sequence>
<dbReference type="NCBIfam" id="TIGR04183">
    <property type="entry name" value="Por_Secre_tail"/>
    <property type="match status" value="1"/>
</dbReference>
<dbReference type="Pfam" id="PF18962">
    <property type="entry name" value="Por_Secre_tail"/>
    <property type="match status" value="1"/>
</dbReference>
<keyword evidence="1" id="KW-0732">Signal</keyword>
<dbReference type="RefSeq" id="WP_386096725.1">
    <property type="nucleotide sequence ID" value="NZ_JBHUOZ010000001.1"/>
</dbReference>
<protein>
    <submittedName>
        <fullName evidence="3">T9SS type A sorting domain-containing protein</fullName>
    </submittedName>
</protein>
<evidence type="ECO:0000313" key="3">
    <source>
        <dbReference type="EMBL" id="MFD2919488.1"/>
    </source>
</evidence>
<accession>A0ABW6A5G0</accession>
<feature type="signal peptide" evidence="1">
    <location>
        <begin position="1"/>
        <end position="23"/>
    </location>
</feature>
<dbReference type="Gene3D" id="2.60.40.10">
    <property type="entry name" value="Immunoglobulins"/>
    <property type="match status" value="1"/>
</dbReference>
<gene>
    <name evidence="3" type="ORF">ACFS6H_07220</name>
</gene>
<organism evidence="3 4">
    <name type="scientific">Terrimonas rubra</name>
    <dbReference type="NCBI Taxonomy" id="1035890"/>
    <lineage>
        <taxon>Bacteria</taxon>
        <taxon>Pseudomonadati</taxon>
        <taxon>Bacteroidota</taxon>
        <taxon>Chitinophagia</taxon>
        <taxon>Chitinophagales</taxon>
        <taxon>Chitinophagaceae</taxon>
        <taxon>Terrimonas</taxon>
    </lineage>
</organism>
<dbReference type="EMBL" id="JBHUOZ010000001">
    <property type="protein sequence ID" value="MFD2919488.1"/>
    <property type="molecule type" value="Genomic_DNA"/>
</dbReference>
<name>A0ABW6A5G0_9BACT</name>
<dbReference type="InterPro" id="IPR026444">
    <property type="entry name" value="Secre_tail"/>
</dbReference>
<feature type="domain" description="Secretion system C-terminal sorting" evidence="2">
    <location>
        <begin position="556"/>
        <end position="631"/>
    </location>
</feature>
<dbReference type="Gene3D" id="2.60.120.260">
    <property type="entry name" value="Galactose-binding domain-like"/>
    <property type="match status" value="1"/>
</dbReference>
<dbReference type="InterPro" id="IPR013783">
    <property type="entry name" value="Ig-like_fold"/>
</dbReference>
<evidence type="ECO:0000313" key="4">
    <source>
        <dbReference type="Proteomes" id="UP001597511"/>
    </source>
</evidence>
<keyword evidence="4" id="KW-1185">Reference proteome</keyword>
<reference evidence="4" key="1">
    <citation type="journal article" date="2019" name="Int. J. Syst. Evol. Microbiol.">
        <title>The Global Catalogue of Microorganisms (GCM) 10K type strain sequencing project: providing services to taxonomists for standard genome sequencing and annotation.</title>
        <authorList>
            <consortium name="The Broad Institute Genomics Platform"/>
            <consortium name="The Broad Institute Genome Sequencing Center for Infectious Disease"/>
            <person name="Wu L."/>
            <person name="Ma J."/>
        </authorList>
    </citation>
    <scope>NUCLEOTIDE SEQUENCE [LARGE SCALE GENOMIC DNA]</scope>
    <source>
        <strain evidence="4">KCTC 23299</strain>
    </source>
</reference>
<dbReference type="Proteomes" id="UP001597511">
    <property type="component" value="Unassembled WGS sequence"/>
</dbReference>
<comment type="caution">
    <text evidence="3">The sequence shown here is derived from an EMBL/GenBank/DDBJ whole genome shotgun (WGS) entry which is preliminary data.</text>
</comment>
<proteinExistence type="predicted"/>
<evidence type="ECO:0000256" key="1">
    <source>
        <dbReference type="SAM" id="SignalP"/>
    </source>
</evidence>